<evidence type="ECO:0000256" key="4">
    <source>
        <dbReference type="ARBA" id="ARBA00022692"/>
    </source>
</evidence>
<dbReference type="PROSITE" id="PS01348">
    <property type="entry name" value="MRAY_2"/>
    <property type="match status" value="1"/>
</dbReference>
<evidence type="ECO:0000256" key="1">
    <source>
        <dbReference type="ARBA" id="ARBA00004651"/>
    </source>
</evidence>
<feature type="transmembrane region" description="Helical" evidence="7">
    <location>
        <begin position="72"/>
        <end position="88"/>
    </location>
</feature>
<keyword evidence="2" id="KW-1003">Cell membrane</keyword>
<organism evidence="8 9">
    <name type="scientific">Rhodonellum ikkaensis</name>
    <dbReference type="NCBI Taxonomy" id="336829"/>
    <lineage>
        <taxon>Bacteria</taxon>
        <taxon>Pseudomonadati</taxon>
        <taxon>Bacteroidota</taxon>
        <taxon>Cytophagia</taxon>
        <taxon>Cytophagales</taxon>
        <taxon>Cytophagaceae</taxon>
        <taxon>Rhodonellum</taxon>
    </lineage>
</organism>
<reference evidence="8 9" key="1">
    <citation type="submission" date="2016-10" db="EMBL/GenBank/DDBJ databases">
        <authorList>
            <person name="Varghese N."/>
            <person name="Submissions S."/>
        </authorList>
    </citation>
    <scope>NUCLEOTIDE SEQUENCE [LARGE SCALE GENOMIC DNA]</scope>
    <source>
        <strain evidence="8 9">DSM 17997</strain>
    </source>
</reference>
<comment type="subcellular location">
    <subcellularLocation>
        <location evidence="1">Cell membrane</location>
        <topology evidence="1">Multi-pass membrane protein</topology>
    </subcellularLocation>
</comment>
<keyword evidence="5 7" id="KW-1133">Transmembrane helix</keyword>
<feature type="transmembrane region" description="Helical" evidence="7">
    <location>
        <begin position="241"/>
        <end position="259"/>
    </location>
</feature>
<dbReference type="Proteomes" id="UP000199663">
    <property type="component" value="Unassembled WGS sequence"/>
</dbReference>
<feature type="transmembrane region" description="Helical" evidence="7">
    <location>
        <begin position="46"/>
        <end position="66"/>
    </location>
</feature>
<gene>
    <name evidence="8" type="ORF">SAMN05444412_105143</name>
</gene>
<keyword evidence="6 7" id="KW-0472">Membrane</keyword>
<dbReference type="CDD" id="cd06853">
    <property type="entry name" value="GT_WecA_like"/>
    <property type="match status" value="1"/>
</dbReference>
<keyword evidence="4 7" id="KW-0812">Transmembrane</keyword>
<feature type="transmembrane region" description="Helical" evidence="7">
    <location>
        <begin position="322"/>
        <end position="341"/>
    </location>
</feature>
<evidence type="ECO:0000256" key="6">
    <source>
        <dbReference type="ARBA" id="ARBA00023136"/>
    </source>
</evidence>
<dbReference type="RefSeq" id="WP_019600719.1">
    <property type="nucleotide sequence ID" value="NZ_FNQC01000005.1"/>
</dbReference>
<dbReference type="InterPro" id="IPR000715">
    <property type="entry name" value="Glycosyl_transferase_4"/>
</dbReference>
<keyword evidence="3" id="KW-0808">Transferase</keyword>
<evidence type="ECO:0000256" key="3">
    <source>
        <dbReference type="ARBA" id="ARBA00022679"/>
    </source>
</evidence>
<accession>A0A1H3Q2E0</accession>
<protein>
    <submittedName>
        <fullName evidence="8">UDP-N-acetylmuramyl pentapeptide phosphotransferase/UDP-N-acetylglucosamine-1-phosphate transferase</fullName>
    </submittedName>
</protein>
<feature type="transmembrane region" description="Helical" evidence="7">
    <location>
        <begin position="6"/>
        <end position="25"/>
    </location>
</feature>
<sequence>MDIFLAIATSFLIGFLITPILVRVLKKMQIMDAPGGRKIHDGFIPSMGGVAIIVATFISIFSWFQYQQLLEIRYFLAAFALIFFIGLRDDMVDLTAVQKLIGQLVATYMVVIMSDIRISSLYGFMGVYELPLLISYAITFFTIIALTNSFNLIDGLDGLAGTISLITFLFLGWWFINAGVESYGLFALILVGGIVSFLMFNWHPAKIFMGDTGSLSLGFALSTLTVLFIDTNGTMSEFQGWKFYAPIASGVALLIIPVYDTARIFTKRALKGKSPMAPDKGHVHHFLLRMGMRHDQVTLTLGLIKIAFIVLIFAAHNLNDHILLPIVILSALAMGFRLDAITLKRVKEICRTSPPVLSINQKPKYLSKKPVIQSKILRNAKISNN</sequence>
<evidence type="ECO:0000313" key="9">
    <source>
        <dbReference type="Proteomes" id="UP000199663"/>
    </source>
</evidence>
<dbReference type="PANTHER" id="PTHR22926:SF3">
    <property type="entry name" value="UNDECAPRENYL-PHOSPHATE ALPHA-N-ACETYLGLUCOSAMINYL 1-PHOSPHATE TRANSFERASE"/>
    <property type="match status" value="1"/>
</dbReference>
<dbReference type="Pfam" id="PF00953">
    <property type="entry name" value="Glycos_transf_4"/>
    <property type="match status" value="1"/>
</dbReference>
<dbReference type="EMBL" id="FNQC01000005">
    <property type="protein sequence ID" value="SDZ06919.1"/>
    <property type="molecule type" value="Genomic_DNA"/>
</dbReference>
<dbReference type="InterPro" id="IPR018480">
    <property type="entry name" value="PNAcMuramoyl-5peptid_Trfase_CS"/>
</dbReference>
<evidence type="ECO:0000313" key="8">
    <source>
        <dbReference type="EMBL" id="SDZ06919.1"/>
    </source>
</evidence>
<proteinExistence type="predicted"/>
<evidence type="ECO:0000256" key="2">
    <source>
        <dbReference type="ARBA" id="ARBA00022475"/>
    </source>
</evidence>
<feature type="transmembrane region" description="Helical" evidence="7">
    <location>
        <begin position="100"/>
        <end position="124"/>
    </location>
</feature>
<evidence type="ECO:0000256" key="7">
    <source>
        <dbReference type="SAM" id="Phobius"/>
    </source>
</evidence>
<feature type="transmembrane region" description="Helical" evidence="7">
    <location>
        <begin position="212"/>
        <end position="229"/>
    </location>
</feature>
<evidence type="ECO:0000256" key="5">
    <source>
        <dbReference type="ARBA" id="ARBA00022989"/>
    </source>
</evidence>
<keyword evidence="9" id="KW-1185">Reference proteome</keyword>
<feature type="transmembrane region" description="Helical" evidence="7">
    <location>
        <begin position="130"/>
        <end position="147"/>
    </location>
</feature>
<feature type="transmembrane region" description="Helical" evidence="7">
    <location>
        <begin position="297"/>
        <end position="316"/>
    </location>
</feature>
<dbReference type="PANTHER" id="PTHR22926">
    <property type="entry name" value="PHOSPHO-N-ACETYLMURAMOYL-PENTAPEPTIDE-TRANSFERASE"/>
    <property type="match status" value="1"/>
</dbReference>
<feature type="transmembrane region" description="Helical" evidence="7">
    <location>
        <begin position="159"/>
        <end position="176"/>
    </location>
</feature>
<comment type="caution">
    <text evidence="8">The sequence shown here is derived from an EMBL/GenBank/DDBJ whole genome shotgun (WGS) entry which is preliminary data.</text>
</comment>
<name>A0A1H3Q2E0_9BACT</name>
<feature type="transmembrane region" description="Helical" evidence="7">
    <location>
        <begin position="182"/>
        <end position="200"/>
    </location>
</feature>